<evidence type="ECO:0000313" key="1">
    <source>
        <dbReference type="EMBL" id="CBY10676.1"/>
    </source>
</evidence>
<accession>E4XJN3</accession>
<organism evidence="1 2">
    <name type="scientific">Oikopleura dioica</name>
    <name type="common">Tunicate</name>
    <dbReference type="NCBI Taxonomy" id="34765"/>
    <lineage>
        <taxon>Eukaryota</taxon>
        <taxon>Metazoa</taxon>
        <taxon>Chordata</taxon>
        <taxon>Tunicata</taxon>
        <taxon>Appendicularia</taxon>
        <taxon>Copelata</taxon>
        <taxon>Oikopleuridae</taxon>
        <taxon>Oikopleura</taxon>
    </lineage>
</organism>
<gene>
    <name evidence="1" type="ORF">GSOID_T00012833001</name>
</gene>
<dbReference type="OrthoDB" id="10589407at2759"/>
<keyword evidence="2" id="KW-1185">Reference proteome</keyword>
<reference evidence="1 2" key="1">
    <citation type="journal article" date="2010" name="Science">
        <title>Plasticity of animal genome architecture unmasked by rapid evolution of a pelagic tunicate.</title>
        <authorList>
            <person name="Denoeud F."/>
            <person name="Henriet S."/>
            <person name="Mungpakdee S."/>
            <person name="Aury J.M."/>
            <person name="Da Silva C."/>
            <person name="Brinkmann H."/>
            <person name="Mikhaleva J."/>
            <person name="Olsen L.C."/>
            <person name="Jubin C."/>
            <person name="Canestro C."/>
            <person name="Bouquet J.M."/>
            <person name="Danks G."/>
            <person name="Poulain J."/>
            <person name="Campsteijn C."/>
            <person name="Adamski M."/>
            <person name="Cross I."/>
            <person name="Yadetie F."/>
            <person name="Muffato M."/>
            <person name="Louis A."/>
            <person name="Butcher S."/>
            <person name="Tsagkogeorga G."/>
            <person name="Konrad A."/>
            <person name="Singh S."/>
            <person name="Jensen M.F."/>
            <person name="Cong E.H."/>
            <person name="Eikeseth-Otteraa H."/>
            <person name="Noel B."/>
            <person name="Anthouard V."/>
            <person name="Porcel B.M."/>
            <person name="Kachouri-Lafond R."/>
            <person name="Nishino A."/>
            <person name="Ugolini M."/>
            <person name="Chourrout P."/>
            <person name="Nishida H."/>
            <person name="Aasland R."/>
            <person name="Huzurbazar S."/>
            <person name="Westhof E."/>
            <person name="Delsuc F."/>
            <person name="Lehrach H."/>
            <person name="Reinhardt R."/>
            <person name="Weissenbach J."/>
            <person name="Roy S.W."/>
            <person name="Artiguenave F."/>
            <person name="Postlethwait J.H."/>
            <person name="Manak J.R."/>
            <person name="Thompson E.M."/>
            <person name="Jaillon O."/>
            <person name="Du Pasquier L."/>
            <person name="Boudinot P."/>
            <person name="Liberles D.A."/>
            <person name="Volff J.N."/>
            <person name="Philippe H."/>
            <person name="Lenhard B."/>
            <person name="Roest Crollius H."/>
            <person name="Wincker P."/>
            <person name="Chourrout D."/>
        </authorList>
    </citation>
    <scope>NUCLEOTIDE SEQUENCE [LARGE SCALE GENOMIC DNA]</scope>
</reference>
<proteinExistence type="predicted"/>
<name>E4XJN3_OIKDI</name>
<protein>
    <submittedName>
        <fullName evidence="1">Uncharacterized protein</fullName>
    </submittedName>
</protein>
<dbReference type="Proteomes" id="UP000001307">
    <property type="component" value="Unassembled WGS sequence"/>
</dbReference>
<sequence>MASVKSSQKYEFKWQNLKITRETPKREVWVENSGNPENIVRRGPWNCDEERKENPKIKITSPKKGIMRLASKYEIQYLKLQDSSLKKTILNDFITENTDKVESLKERLRKRRAARKKGKENVENEFVVVDKLEDAEKDKKHCNDENLPVAKKEKIINFSEEQQNENNEDKSDPEIIYSAKELCKFEFNLQFSLRRISSNSFQHDFCVLTAASCIRGSRQFREYLQKRKTEVKSKGREITENGNAALVLAESTFIKICERVEQSKDETVLGRKDFLALVTSLQSSSAAEKFYKAREQIFIETVRPELKKENAFLPLDNIFLKVTRLQITRYFCLTRFKAINLNNEKVRSAQISPSLTYLRKL</sequence>
<dbReference type="AlphaFoldDB" id="E4XJN3"/>
<dbReference type="EMBL" id="FN653061">
    <property type="protein sequence ID" value="CBY10676.1"/>
    <property type="molecule type" value="Genomic_DNA"/>
</dbReference>
<dbReference type="InParanoid" id="E4XJN3"/>
<evidence type="ECO:0000313" key="2">
    <source>
        <dbReference type="Proteomes" id="UP000001307"/>
    </source>
</evidence>